<sequence>MRYKKLLEYLVGKKTETRSKFVTKQGSRGQKHNKSVPEKRVRRTSLGTHHGQQAIESRTRT</sequence>
<dbReference type="EMBL" id="GBRH01232955">
    <property type="protein sequence ID" value="JAD64940.1"/>
    <property type="molecule type" value="Transcribed_RNA"/>
</dbReference>
<protein>
    <submittedName>
        <fullName evidence="2">Uncharacterized protein</fullName>
    </submittedName>
</protein>
<dbReference type="AlphaFoldDB" id="A0A0A9QS05"/>
<feature type="region of interest" description="Disordered" evidence="1">
    <location>
        <begin position="20"/>
        <end position="61"/>
    </location>
</feature>
<evidence type="ECO:0000256" key="1">
    <source>
        <dbReference type="SAM" id="MobiDB-lite"/>
    </source>
</evidence>
<name>A0A0A9QS05_ARUDO</name>
<reference evidence="2" key="1">
    <citation type="submission" date="2014-09" db="EMBL/GenBank/DDBJ databases">
        <authorList>
            <person name="Magalhaes I.L.F."/>
            <person name="Oliveira U."/>
            <person name="Santos F.R."/>
            <person name="Vidigal T.H.D.A."/>
            <person name="Brescovit A.D."/>
            <person name="Santos A.J."/>
        </authorList>
    </citation>
    <scope>NUCLEOTIDE SEQUENCE</scope>
    <source>
        <tissue evidence="2">Shoot tissue taken approximately 20 cm above the soil surface</tissue>
    </source>
</reference>
<reference evidence="2" key="2">
    <citation type="journal article" date="2015" name="Data Brief">
        <title>Shoot transcriptome of the giant reed, Arundo donax.</title>
        <authorList>
            <person name="Barrero R.A."/>
            <person name="Guerrero F.D."/>
            <person name="Moolhuijzen P."/>
            <person name="Goolsby J.A."/>
            <person name="Tidwell J."/>
            <person name="Bellgard S.E."/>
            <person name="Bellgard M.I."/>
        </authorList>
    </citation>
    <scope>NUCLEOTIDE SEQUENCE</scope>
    <source>
        <tissue evidence="2">Shoot tissue taken approximately 20 cm above the soil surface</tissue>
    </source>
</reference>
<proteinExistence type="predicted"/>
<accession>A0A0A9QS05</accession>
<evidence type="ECO:0000313" key="2">
    <source>
        <dbReference type="EMBL" id="JAD64940.1"/>
    </source>
</evidence>
<organism evidence="2">
    <name type="scientific">Arundo donax</name>
    <name type="common">Giant reed</name>
    <name type="synonym">Donax arundinaceus</name>
    <dbReference type="NCBI Taxonomy" id="35708"/>
    <lineage>
        <taxon>Eukaryota</taxon>
        <taxon>Viridiplantae</taxon>
        <taxon>Streptophyta</taxon>
        <taxon>Embryophyta</taxon>
        <taxon>Tracheophyta</taxon>
        <taxon>Spermatophyta</taxon>
        <taxon>Magnoliopsida</taxon>
        <taxon>Liliopsida</taxon>
        <taxon>Poales</taxon>
        <taxon>Poaceae</taxon>
        <taxon>PACMAD clade</taxon>
        <taxon>Arundinoideae</taxon>
        <taxon>Arundineae</taxon>
        <taxon>Arundo</taxon>
    </lineage>
</organism>
<feature type="compositionally biased region" description="Polar residues" evidence="1">
    <location>
        <begin position="45"/>
        <end position="61"/>
    </location>
</feature>